<protein>
    <submittedName>
        <fullName evidence="3">Uncharacterized protein</fullName>
    </submittedName>
</protein>
<dbReference type="EMBL" id="JELW01000282">
    <property type="protein sequence ID" value="EXU94509.1"/>
    <property type="molecule type" value="Genomic_DNA"/>
</dbReference>
<reference evidence="3 4" key="1">
    <citation type="submission" date="2014-02" db="EMBL/GenBank/DDBJ databases">
        <title>The genome sequence of the entomopathogenic fungus Metarhizium robertsii ARSEF 2575.</title>
        <authorList>
            <person name="Giuliano Garisto Donzelli B."/>
            <person name="Roe B.A."/>
            <person name="Macmil S.L."/>
            <person name="Krasnoff S.B."/>
            <person name="Gibson D.M."/>
        </authorList>
    </citation>
    <scope>NUCLEOTIDE SEQUENCE [LARGE SCALE GENOMIC DNA]</scope>
    <source>
        <strain evidence="3 4">ARSEF 2575</strain>
    </source>
</reference>
<feature type="region of interest" description="Disordered" evidence="1">
    <location>
        <begin position="89"/>
        <end position="129"/>
    </location>
</feature>
<evidence type="ECO:0000313" key="4">
    <source>
        <dbReference type="Proteomes" id="UP000030151"/>
    </source>
</evidence>
<dbReference type="AlphaFoldDB" id="A0A014MTQ1"/>
<organism evidence="3 4">
    <name type="scientific">Metarhizium robertsii</name>
    <dbReference type="NCBI Taxonomy" id="568076"/>
    <lineage>
        <taxon>Eukaryota</taxon>
        <taxon>Fungi</taxon>
        <taxon>Dikarya</taxon>
        <taxon>Ascomycota</taxon>
        <taxon>Pezizomycotina</taxon>
        <taxon>Sordariomycetes</taxon>
        <taxon>Hypocreomycetidae</taxon>
        <taxon>Hypocreales</taxon>
        <taxon>Clavicipitaceae</taxon>
        <taxon>Metarhizium</taxon>
    </lineage>
</organism>
<evidence type="ECO:0000256" key="1">
    <source>
        <dbReference type="SAM" id="MobiDB-lite"/>
    </source>
</evidence>
<evidence type="ECO:0000313" key="3">
    <source>
        <dbReference type="EMBL" id="EXU94509.1"/>
    </source>
</evidence>
<gene>
    <name evidence="3" type="ORF">X797_012420</name>
</gene>
<sequence length="129" mass="13840">MLLPPIVVIAATASAAVAGIPVGEAVAGKRQAPTCFWSGTAPFCAGACSDPASKVVSEIRWYYSITERILMCKLCTVWCINLQLHNLTHGQPQNVPQLDDGYPKEISTSSRTTPLDDNASQVYSSRASR</sequence>
<dbReference type="Proteomes" id="UP000030151">
    <property type="component" value="Unassembled WGS sequence"/>
</dbReference>
<dbReference type="HOGENOM" id="CLU_1949337_0_0_1"/>
<keyword evidence="2" id="KW-0732">Signal</keyword>
<evidence type="ECO:0000256" key="2">
    <source>
        <dbReference type="SAM" id="SignalP"/>
    </source>
</evidence>
<comment type="caution">
    <text evidence="3">The sequence shown here is derived from an EMBL/GenBank/DDBJ whole genome shotgun (WGS) entry which is preliminary data.</text>
</comment>
<proteinExistence type="predicted"/>
<feature type="chain" id="PRO_5001472658" evidence="2">
    <location>
        <begin position="20"/>
        <end position="129"/>
    </location>
</feature>
<feature type="signal peptide" evidence="2">
    <location>
        <begin position="1"/>
        <end position="19"/>
    </location>
</feature>
<accession>A0A014MTQ1</accession>
<name>A0A014MTQ1_9HYPO</name>
<feature type="compositionally biased region" description="Polar residues" evidence="1">
    <location>
        <begin position="106"/>
        <end position="129"/>
    </location>
</feature>